<dbReference type="InterPro" id="IPR036909">
    <property type="entry name" value="Cyt_c-like_dom_sf"/>
</dbReference>
<dbReference type="PANTHER" id="PTHR33751:SF9">
    <property type="entry name" value="CYTOCHROME C4"/>
    <property type="match status" value="1"/>
</dbReference>
<reference evidence="9 10" key="1">
    <citation type="submission" date="2019-03" db="EMBL/GenBank/DDBJ databases">
        <title>Genomic Encyclopedia of Type Strains, Phase IV (KMG-IV): sequencing the most valuable type-strain genomes for metagenomic binning, comparative biology and taxonomic classification.</title>
        <authorList>
            <person name="Goeker M."/>
        </authorList>
    </citation>
    <scope>NUCLEOTIDE SEQUENCE [LARGE SCALE GENOMIC DNA]</scope>
    <source>
        <strain evidence="9 10">DSM 100048</strain>
    </source>
</reference>
<organism evidence="9 10">
    <name type="scientific">Paracandidimonas soli</name>
    <dbReference type="NCBI Taxonomy" id="1917182"/>
    <lineage>
        <taxon>Bacteria</taxon>
        <taxon>Pseudomonadati</taxon>
        <taxon>Pseudomonadota</taxon>
        <taxon>Betaproteobacteria</taxon>
        <taxon>Burkholderiales</taxon>
        <taxon>Alcaligenaceae</taxon>
        <taxon>Paracandidimonas</taxon>
    </lineage>
</organism>
<evidence type="ECO:0000256" key="6">
    <source>
        <dbReference type="PROSITE-ProRule" id="PRU00433"/>
    </source>
</evidence>
<feature type="chain" id="PRO_5020207306" evidence="7">
    <location>
        <begin position="27"/>
        <end position="232"/>
    </location>
</feature>
<gene>
    <name evidence="9" type="ORF">EV686_101180</name>
</gene>
<evidence type="ECO:0000256" key="5">
    <source>
        <dbReference type="ARBA" id="ARBA00023004"/>
    </source>
</evidence>
<dbReference type="GO" id="GO:0009055">
    <property type="term" value="F:electron transfer activity"/>
    <property type="evidence" value="ECO:0007669"/>
    <property type="project" value="InterPro"/>
</dbReference>
<evidence type="ECO:0000256" key="1">
    <source>
        <dbReference type="ARBA" id="ARBA00022448"/>
    </source>
</evidence>
<dbReference type="Pfam" id="PF00034">
    <property type="entry name" value="Cytochrom_C"/>
    <property type="match status" value="2"/>
</dbReference>
<evidence type="ECO:0000256" key="7">
    <source>
        <dbReference type="SAM" id="SignalP"/>
    </source>
</evidence>
<evidence type="ECO:0000256" key="4">
    <source>
        <dbReference type="ARBA" id="ARBA00022982"/>
    </source>
</evidence>
<keyword evidence="2 6" id="KW-0349">Heme</keyword>
<evidence type="ECO:0000259" key="8">
    <source>
        <dbReference type="PROSITE" id="PS51007"/>
    </source>
</evidence>
<accession>A0A4R3VFF0</accession>
<keyword evidence="7" id="KW-0732">Signal</keyword>
<dbReference type="Proteomes" id="UP000294692">
    <property type="component" value="Unassembled WGS sequence"/>
</dbReference>
<keyword evidence="10" id="KW-1185">Reference proteome</keyword>
<keyword evidence="5 6" id="KW-0408">Iron</keyword>
<evidence type="ECO:0000313" key="9">
    <source>
        <dbReference type="EMBL" id="TCV02723.1"/>
    </source>
</evidence>
<dbReference type="AlphaFoldDB" id="A0A4R3VFF0"/>
<proteinExistence type="predicted"/>
<dbReference type="GO" id="GO:0046872">
    <property type="term" value="F:metal ion binding"/>
    <property type="evidence" value="ECO:0007669"/>
    <property type="project" value="UniProtKB-KW"/>
</dbReference>
<dbReference type="SUPFAM" id="SSF46626">
    <property type="entry name" value="Cytochrome c"/>
    <property type="match status" value="2"/>
</dbReference>
<sequence>MKHMLSRAFVVSGLLLGSSIVSVGYAAGEGLPRPDIAKGEELYVNGDMNRGIIACVTCHGTGGNSTIPVNPSLAGQAHEYLSKQLADFQSRDGASPKRGGPDGAPSVMAPMVVSMTQDDIQNVSLYLSRQAVDPELAATASNEATMERGQLIWRAGLPDRRVPACAACHAPNGAGIPGDYPRLAGQHPSYIAEQLRMFRSGDRANNAEMHDIADRMSDADIAAVADYAAGLR</sequence>
<protein>
    <submittedName>
        <fullName evidence="9">Cytochrome c553</fullName>
    </submittedName>
</protein>
<keyword evidence="4" id="KW-0249">Electron transport</keyword>
<dbReference type="InterPro" id="IPR009056">
    <property type="entry name" value="Cyt_c-like_dom"/>
</dbReference>
<dbReference type="RefSeq" id="WP_132472525.1">
    <property type="nucleotide sequence ID" value="NZ_JBHRVM010000001.1"/>
</dbReference>
<dbReference type="InterPro" id="IPR050597">
    <property type="entry name" value="Cytochrome_c_Oxidase_Subunit"/>
</dbReference>
<dbReference type="GO" id="GO:0020037">
    <property type="term" value="F:heme binding"/>
    <property type="evidence" value="ECO:0007669"/>
    <property type="project" value="InterPro"/>
</dbReference>
<evidence type="ECO:0000256" key="2">
    <source>
        <dbReference type="ARBA" id="ARBA00022617"/>
    </source>
</evidence>
<evidence type="ECO:0000313" key="10">
    <source>
        <dbReference type="Proteomes" id="UP000294692"/>
    </source>
</evidence>
<keyword evidence="3 6" id="KW-0479">Metal-binding</keyword>
<dbReference type="PANTHER" id="PTHR33751">
    <property type="entry name" value="CBB3-TYPE CYTOCHROME C OXIDASE SUBUNIT FIXP"/>
    <property type="match status" value="1"/>
</dbReference>
<feature type="signal peptide" evidence="7">
    <location>
        <begin position="1"/>
        <end position="26"/>
    </location>
</feature>
<feature type="domain" description="Cytochrome c" evidence="8">
    <location>
        <begin position="34"/>
        <end position="131"/>
    </location>
</feature>
<keyword evidence="1" id="KW-0813">Transport</keyword>
<evidence type="ECO:0000256" key="3">
    <source>
        <dbReference type="ARBA" id="ARBA00022723"/>
    </source>
</evidence>
<dbReference type="OrthoDB" id="9773456at2"/>
<dbReference type="EMBL" id="SMBX01000001">
    <property type="protein sequence ID" value="TCV02723.1"/>
    <property type="molecule type" value="Genomic_DNA"/>
</dbReference>
<dbReference type="PROSITE" id="PS51007">
    <property type="entry name" value="CYTC"/>
    <property type="match status" value="2"/>
</dbReference>
<feature type="domain" description="Cytochrome c" evidence="8">
    <location>
        <begin position="144"/>
        <end position="232"/>
    </location>
</feature>
<comment type="caution">
    <text evidence="9">The sequence shown here is derived from an EMBL/GenBank/DDBJ whole genome shotgun (WGS) entry which is preliminary data.</text>
</comment>
<name>A0A4R3VFF0_9BURK</name>
<dbReference type="Gene3D" id="1.10.760.10">
    <property type="entry name" value="Cytochrome c-like domain"/>
    <property type="match status" value="2"/>
</dbReference>